<reference evidence="7" key="1">
    <citation type="journal article" date="2019" name="Int. J. Syst. Evol. Microbiol.">
        <title>The Global Catalogue of Microorganisms (GCM) 10K type strain sequencing project: providing services to taxonomists for standard genome sequencing and annotation.</title>
        <authorList>
            <consortium name="The Broad Institute Genomics Platform"/>
            <consortium name="The Broad Institute Genome Sequencing Center for Infectious Disease"/>
            <person name="Wu L."/>
            <person name="Ma J."/>
        </authorList>
    </citation>
    <scope>NUCLEOTIDE SEQUENCE [LARGE SCALE GENOMIC DNA]</scope>
    <source>
        <strain evidence="7">KCTC 23723</strain>
    </source>
</reference>
<keyword evidence="7" id="KW-1185">Reference proteome</keyword>
<feature type="chain" id="PRO_5045315225" description="Serine aminopeptidase S33 domain-containing protein" evidence="4">
    <location>
        <begin position="22"/>
        <end position="440"/>
    </location>
</feature>
<name>A0ABQ2WQZ0_9ALTE</name>
<keyword evidence="2" id="KW-0442">Lipid degradation</keyword>
<evidence type="ECO:0000256" key="1">
    <source>
        <dbReference type="ARBA" id="ARBA00022801"/>
    </source>
</evidence>
<comment type="caution">
    <text evidence="6">The sequence shown here is derived from an EMBL/GenBank/DDBJ whole genome shotgun (WGS) entry which is preliminary data.</text>
</comment>
<dbReference type="Pfam" id="PF12146">
    <property type="entry name" value="Hydrolase_4"/>
    <property type="match status" value="1"/>
</dbReference>
<protein>
    <recommendedName>
        <fullName evidence="5">Serine aminopeptidase S33 domain-containing protein</fullName>
    </recommendedName>
</protein>
<dbReference type="Proteomes" id="UP000634667">
    <property type="component" value="Unassembled WGS sequence"/>
</dbReference>
<gene>
    <name evidence="6" type="ORF">GCM10008111_24180</name>
</gene>
<dbReference type="PANTHER" id="PTHR10272">
    <property type="entry name" value="PLATELET-ACTIVATING FACTOR ACETYLHYDROLASE"/>
    <property type="match status" value="1"/>
</dbReference>
<sequence>MQLSFCSCLLSLGLLTHAVTAADTLYLPQPPTTLPSLSIAGPYSVGVRTLSIVHTDQLEPLTQHIEDRPLVLEVWYPAHIQAAMPSGITQVSSVNMAIYENVTKSHQAFSVQGSAYRDAKPDLSQRYPLVVLSHGYTGYRTLMYYLGEHLASHGYVVVSIDHPHSTNREIDAKNAPYRGFLNTLYHRSRDQQFVLSHWRANPDLLDGMVDTTHAAVIGYSMGGYGAINTVGGCFNFTEQRIAAFTGSKDPQANQSLQALLNSCAGGQYQEPIVDSAWKAAIAIAPWGGQHRLFAPEALQGIKVPLLFFAGDQDDVSDYAGMQWLYEQTGSPTKYLLTYHNARHNIAPHPAPAVARNNQQDFAHYHEPAWSTHAINYINQHFALAMLDCHVKALSESCRYLQLSPTPVTATPSAEGQSGWLGFPARYDTGLSWQYQQTAPK</sequence>
<feature type="signal peptide" evidence="4">
    <location>
        <begin position="1"/>
        <end position="21"/>
    </location>
</feature>
<evidence type="ECO:0000313" key="7">
    <source>
        <dbReference type="Proteomes" id="UP000634667"/>
    </source>
</evidence>
<evidence type="ECO:0000256" key="2">
    <source>
        <dbReference type="ARBA" id="ARBA00022963"/>
    </source>
</evidence>
<keyword evidence="4" id="KW-0732">Signal</keyword>
<evidence type="ECO:0000256" key="3">
    <source>
        <dbReference type="ARBA" id="ARBA00023098"/>
    </source>
</evidence>
<accession>A0ABQ2WQZ0</accession>
<proteinExistence type="predicted"/>
<keyword evidence="3" id="KW-0443">Lipid metabolism</keyword>
<dbReference type="RefSeq" id="WP_189483487.1">
    <property type="nucleotide sequence ID" value="NZ_BMYR01000010.1"/>
</dbReference>
<feature type="domain" description="Serine aminopeptidase S33" evidence="5">
    <location>
        <begin position="296"/>
        <end position="345"/>
    </location>
</feature>
<dbReference type="InterPro" id="IPR022742">
    <property type="entry name" value="Hydrolase_4"/>
</dbReference>
<dbReference type="PANTHER" id="PTHR10272:SF0">
    <property type="entry name" value="PLATELET-ACTIVATING FACTOR ACETYLHYDROLASE"/>
    <property type="match status" value="1"/>
</dbReference>
<dbReference type="EMBL" id="BMYR01000010">
    <property type="protein sequence ID" value="GGW67324.1"/>
    <property type="molecule type" value="Genomic_DNA"/>
</dbReference>
<dbReference type="Pfam" id="PF03403">
    <property type="entry name" value="PAF-AH_p_II"/>
    <property type="match status" value="1"/>
</dbReference>
<keyword evidence="1" id="KW-0378">Hydrolase</keyword>
<organism evidence="6 7">
    <name type="scientific">Alishewanella tabrizica</name>
    <dbReference type="NCBI Taxonomy" id="671278"/>
    <lineage>
        <taxon>Bacteria</taxon>
        <taxon>Pseudomonadati</taxon>
        <taxon>Pseudomonadota</taxon>
        <taxon>Gammaproteobacteria</taxon>
        <taxon>Alteromonadales</taxon>
        <taxon>Alteromonadaceae</taxon>
        <taxon>Alishewanella</taxon>
    </lineage>
</organism>
<evidence type="ECO:0000259" key="5">
    <source>
        <dbReference type="Pfam" id="PF12146"/>
    </source>
</evidence>
<dbReference type="InterPro" id="IPR029058">
    <property type="entry name" value="AB_hydrolase_fold"/>
</dbReference>
<evidence type="ECO:0000313" key="6">
    <source>
        <dbReference type="EMBL" id="GGW67324.1"/>
    </source>
</evidence>
<dbReference type="Gene3D" id="3.40.50.1820">
    <property type="entry name" value="alpha/beta hydrolase"/>
    <property type="match status" value="1"/>
</dbReference>
<evidence type="ECO:0000256" key="4">
    <source>
        <dbReference type="SAM" id="SignalP"/>
    </source>
</evidence>
<dbReference type="SUPFAM" id="SSF53474">
    <property type="entry name" value="alpha/beta-Hydrolases"/>
    <property type="match status" value="1"/>
</dbReference>